<sequence>MINYPNLPNSALEITEQPEVKEITNELLKQLQNALNSNSLFSEQVELSLKGIVRILEVLLSLDFFKNANEIDSSLRNSIEWLNNAGESLKTKMKEYEGFFSDFNTSMRTNEQEVSATLNANTENIKSEIKKLENQLIETTTRLLTSYQIFLNNARDSANNQITANKTESLEALNQAKTSANNEITANQTQALTNINEAKENANNQITENKTQAITNINEARESATTQITTNKQEVLNSITQEKNQATSEITEAKKSAFNELLETLKPKFSGLFAGAYYIRNVIIFKADGRRKSRI</sequence>
<gene>
    <name evidence="2" type="ORF">C2842_02555</name>
</gene>
<feature type="coiled-coil region" evidence="1">
    <location>
        <begin position="115"/>
        <end position="142"/>
    </location>
</feature>
<dbReference type="AlphaFoldDB" id="A0AAC8SAN7"/>
<dbReference type="Proteomes" id="UP000236568">
    <property type="component" value="Chromosome"/>
</dbReference>
<evidence type="ECO:0008006" key="4">
    <source>
        <dbReference type="Google" id="ProtNLM"/>
    </source>
</evidence>
<proteinExistence type="predicted"/>
<accession>A0AAC8SAN7</accession>
<reference evidence="2 3" key="2">
    <citation type="submission" date="2018-02" db="EMBL/GenBank/DDBJ databases">
        <title>N4-cytosine DNA methylation regulates transcription and pathogenesis in Helicobacter pylori.</title>
        <authorList>
            <person name="Kumar S."/>
            <person name="Karmakar B.C."/>
            <person name="Nagarajan D."/>
            <person name="Mukhopadhyay A.K."/>
            <person name="Rao D.N."/>
        </authorList>
    </citation>
    <scope>NUCLEOTIDE SEQUENCE [LARGE SCALE GENOMIC DNA]</scope>
    <source>
        <strain evidence="2 3">26695-dRdM2</strain>
    </source>
</reference>
<evidence type="ECO:0000256" key="1">
    <source>
        <dbReference type="SAM" id="Coils"/>
    </source>
</evidence>
<reference evidence="2 3" key="1">
    <citation type="submission" date="2018-01" db="EMBL/GenBank/DDBJ databases">
        <authorList>
            <person name="Morgan R.D."/>
        </authorList>
    </citation>
    <scope>NUCLEOTIDE SEQUENCE [LARGE SCALE GENOMIC DNA]</scope>
    <source>
        <strain evidence="2 3">26695-dRdM2</strain>
    </source>
</reference>
<keyword evidence="1" id="KW-0175">Coiled coil</keyword>
<feature type="coiled-coil region" evidence="1">
    <location>
        <begin position="170"/>
        <end position="212"/>
    </location>
</feature>
<organism evidence="2 3">
    <name type="scientific">Helicobacter pylori</name>
    <name type="common">Campylobacter pylori</name>
    <dbReference type="NCBI Taxonomy" id="210"/>
    <lineage>
        <taxon>Bacteria</taxon>
        <taxon>Pseudomonadati</taxon>
        <taxon>Campylobacterota</taxon>
        <taxon>Epsilonproteobacteria</taxon>
        <taxon>Campylobacterales</taxon>
        <taxon>Helicobacteraceae</taxon>
        <taxon>Helicobacter</taxon>
    </lineage>
</organism>
<name>A0AAC8SAN7_HELPX</name>
<evidence type="ECO:0000313" key="3">
    <source>
        <dbReference type="Proteomes" id="UP000236568"/>
    </source>
</evidence>
<protein>
    <recommendedName>
        <fullName evidence="4">Histidinol dehydrogenase</fullName>
    </recommendedName>
</protein>
<evidence type="ECO:0000313" key="2">
    <source>
        <dbReference type="EMBL" id="AUV79187.1"/>
    </source>
</evidence>
<dbReference type="EMBL" id="CP026324">
    <property type="protein sequence ID" value="AUV79187.1"/>
    <property type="molecule type" value="Genomic_DNA"/>
</dbReference>